<keyword evidence="4" id="KW-0804">Transcription</keyword>
<sequence>MSAAASSFVAAKSQSYNPYPSFYASSFSDDLINPHVPHPLSLDSPFNLPGDDFTGLESFDSWAPVTDGPYQPLPAISTPFYPSPYTPAVEAQPSPLQNELSFPDLDVPNDFFPSHEPLTYSEDSTQSQPPPMSLATSTTSSPNSSTPSDAGTTRPKPALSRVEKRQLNTMAARRYRQRRVDQVTQLEAELKKVKEERDALKMRVSKLEGETDALRSLVGRKK</sequence>
<dbReference type="AlphaFoldDB" id="A0A2I2GHS9"/>
<comment type="subcellular location">
    <subcellularLocation>
        <location evidence="1">Nucleus</location>
    </subcellularLocation>
</comment>
<organism evidence="9 10">
    <name type="scientific">Aspergillus steynii IBT 23096</name>
    <dbReference type="NCBI Taxonomy" id="1392250"/>
    <lineage>
        <taxon>Eukaryota</taxon>
        <taxon>Fungi</taxon>
        <taxon>Dikarya</taxon>
        <taxon>Ascomycota</taxon>
        <taxon>Pezizomycotina</taxon>
        <taxon>Eurotiomycetes</taxon>
        <taxon>Eurotiomycetidae</taxon>
        <taxon>Eurotiales</taxon>
        <taxon>Aspergillaceae</taxon>
        <taxon>Aspergillus</taxon>
        <taxon>Aspergillus subgen. Circumdati</taxon>
    </lineage>
</organism>
<dbReference type="GO" id="GO:0000977">
    <property type="term" value="F:RNA polymerase II transcription regulatory region sequence-specific DNA binding"/>
    <property type="evidence" value="ECO:0007669"/>
    <property type="project" value="TreeGrafter"/>
</dbReference>
<dbReference type="SMART" id="SM00338">
    <property type="entry name" value="BRLZ"/>
    <property type="match status" value="1"/>
</dbReference>
<protein>
    <recommendedName>
        <fullName evidence="8">BZIP domain-containing protein</fullName>
    </recommendedName>
</protein>
<dbReference type="PANTHER" id="PTHR13044:SF38">
    <property type="entry name" value="BZIP DOMAIN-CONTAINING PROTEIN"/>
    <property type="match status" value="1"/>
</dbReference>
<dbReference type="InterPro" id="IPR046347">
    <property type="entry name" value="bZIP_sf"/>
</dbReference>
<accession>A0A2I2GHS9</accession>
<dbReference type="CDD" id="cd12193">
    <property type="entry name" value="bZIP_GCN4"/>
    <property type="match status" value="1"/>
</dbReference>
<dbReference type="VEuPathDB" id="FungiDB:P170DRAFT_423289"/>
<proteinExistence type="predicted"/>
<feature type="region of interest" description="Disordered" evidence="7">
    <location>
        <begin position="86"/>
        <end position="176"/>
    </location>
</feature>
<dbReference type="OrthoDB" id="2257100at2759"/>
<feature type="compositionally biased region" description="Low complexity" evidence="7">
    <location>
        <begin position="136"/>
        <end position="148"/>
    </location>
</feature>
<dbReference type="GeneID" id="36555194"/>
<keyword evidence="5" id="KW-0539">Nucleus</keyword>
<dbReference type="PROSITE" id="PS50217">
    <property type="entry name" value="BZIP"/>
    <property type="match status" value="1"/>
</dbReference>
<keyword evidence="10" id="KW-1185">Reference proteome</keyword>
<dbReference type="STRING" id="1392250.A0A2I2GHS9"/>
<feature type="coiled-coil region" evidence="6">
    <location>
        <begin position="176"/>
        <end position="210"/>
    </location>
</feature>
<keyword evidence="2" id="KW-0805">Transcription regulation</keyword>
<dbReference type="RefSeq" id="XP_024707716.1">
    <property type="nucleotide sequence ID" value="XM_024847495.1"/>
</dbReference>
<dbReference type="SUPFAM" id="SSF57959">
    <property type="entry name" value="Leucine zipper domain"/>
    <property type="match status" value="1"/>
</dbReference>
<keyword evidence="6" id="KW-0175">Coiled coil</keyword>
<comment type="caution">
    <text evidence="9">The sequence shown here is derived from an EMBL/GenBank/DDBJ whole genome shotgun (WGS) entry which is preliminary data.</text>
</comment>
<dbReference type="GO" id="GO:0001228">
    <property type="term" value="F:DNA-binding transcription activator activity, RNA polymerase II-specific"/>
    <property type="evidence" value="ECO:0007669"/>
    <property type="project" value="TreeGrafter"/>
</dbReference>
<dbReference type="PANTHER" id="PTHR13044">
    <property type="entry name" value="ACTIVATING TRANSCRIPTION FACTOR ATF 4/5"/>
    <property type="match status" value="1"/>
</dbReference>
<reference evidence="9 10" key="1">
    <citation type="submission" date="2016-12" db="EMBL/GenBank/DDBJ databases">
        <title>The genomes of Aspergillus section Nigri reveals drivers in fungal speciation.</title>
        <authorList>
            <consortium name="DOE Joint Genome Institute"/>
            <person name="Vesth T.C."/>
            <person name="Nybo J."/>
            <person name="Theobald S."/>
            <person name="Brandl J."/>
            <person name="Frisvad J.C."/>
            <person name="Nielsen K.F."/>
            <person name="Lyhne E.K."/>
            <person name="Kogle M.E."/>
            <person name="Kuo A."/>
            <person name="Riley R."/>
            <person name="Clum A."/>
            <person name="Nolan M."/>
            <person name="Lipzen A."/>
            <person name="Salamov A."/>
            <person name="Henrissat B."/>
            <person name="Wiebenga A."/>
            <person name="De Vries R.P."/>
            <person name="Grigoriev I.V."/>
            <person name="Mortensen U.H."/>
            <person name="Andersen M.R."/>
            <person name="Baker S.E."/>
        </authorList>
    </citation>
    <scope>NUCLEOTIDE SEQUENCE [LARGE SCALE GENOMIC DNA]</scope>
    <source>
        <strain evidence="9 10">IBT 23096</strain>
    </source>
</reference>
<dbReference type="GO" id="GO:0005634">
    <property type="term" value="C:nucleus"/>
    <property type="evidence" value="ECO:0007669"/>
    <property type="project" value="UniProtKB-SubCell"/>
</dbReference>
<dbReference type="Gene3D" id="1.20.5.170">
    <property type="match status" value="1"/>
</dbReference>
<evidence type="ECO:0000256" key="4">
    <source>
        <dbReference type="ARBA" id="ARBA00023163"/>
    </source>
</evidence>
<dbReference type="InterPro" id="IPR004827">
    <property type="entry name" value="bZIP"/>
</dbReference>
<evidence type="ECO:0000259" key="8">
    <source>
        <dbReference type="PROSITE" id="PS50217"/>
    </source>
</evidence>
<evidence type="ECO:0000256" key="7">
    <source>
        <dbReference type="SAM" id="MobiDB-lite"/>
    </source>
</evidence>
<evidence type="ECO:0000256" key="5">
    <source>
        <dbReference type="ARBA" id="ARBA00023242"/>
    </source>
</evidence>
<evidence type="ECO:0000313" key="9">
    <source>
        <dbReference type="EMBL" id="PLB52414.1"/>
    </source>
</evidence>
<dbReference type="Proteomes" id="UP000234275">
    <property type="component" value="Unassembled WGS sequence"/>
</dbReference>
<keyword evidence="3" id="KW-0238">DNA-binding</keyword>
<gene>
    <name evidence="9" type="ORF">P170DRAFT_423289</name>
</gene>
<evidence type="ECO:0000256" key="1">
    <source>
        <dbReference type="ARBA" id="ARBA00004123"/>
    </source>
</evidence>
<dbReference type="EMBL" id="MSFO01000002">
    <property type="protein sequence ID" value="PLB52414.1"/>
    <property type="molecule type" value="Genomic_DNA"/>
</dbReference>
<feature type="domain" description="BZIP" evidence="8">
    <location>
        <begin position="158"/>
        <end position="218"/>
    </location>
</feature>
<name>A0A2I2GHS9_9EURO</name>
<evidence type="ECO:0000256" key="6">
    <source>
        <dbReference type="SAM" id="Coils"/>
    </source>
</evidence>
<evidence type="ECO:0000313" key="10">
    <source>
        <dbReference type="Proteomes" id="UP000234275"/>
    </source>
</evidence>
<dbReference type="Pfam" id="PF00170">
    <property type="entry name" value="bZIP_1"/>
    <property type="match status" value="1"/>
</dbReference>
<evidence type="ECO:0000256" key="2">
    <source>
        <dbReference type="ARBA" id="ARBA00023015"/>
    </source>
</evidence>
<evidence type="ECO:0000256" key="3">
    <source>
        <dbReference type="ARBA" id="ARBA00023125"/>
    </source>
</evidence>